<evidence type="ECO:0000256" key="10">
    <source>
        <dbReference type="ARBA" id="ARBA00037471"/>
    </source>
</evidence>
<organism evidence="16 17">
    <name type="scientific">Salisediminibacterium halotolerans</name>
    <dbReference type="NCBI Taxonomy" id="517425"/>
    <lineage>
        <taxon>Bacteria</taxon>
        <taxon>Bacillati</taxon>
        <taxon>Bacillota</taxon>
        <taxon>Bacilli</taxon>
        <taxon>Bacillales</taxon>
        <taxon>Bacillaceae</taxon>
        <taxon>Salisediminibacterium</taxon>
    </lineage>
</organism>
<sequence>MTERILIIEDDEETRVWVRFILADQGYETAEAEHMPQAKTILQSESVMAIIVDINLLRKDRYELLQRHSRKQNGLIPVLTLVKAEDIMLADEAMEEGGDEFLIKPFESKELVLRLKWLLQRQTGADKNEHGEWTIHGLSFYPAYYELRYENHLIVLTQKQFMLFYRMAKNAGRVYSREELLELEWDDPGEGDSRTIDSHVKNIRDKLKESGYHEKVIETVWGVGYRVLP</sequence>
<dbReference type="Pfam" id="PF00072">
    <property type="entry name" value="Response_reg"/>
    <property type="match status" value="1"/>
</dbReference>
<dbReference type="AlphaFoldDB" id="A0A1H9TTF9"/>
<evidence type="ECO:0000313" key="17">
    <source>
        <dbReference type="Proteomes" id="UP000199318"/>
    </source>
</evidence>
<dbReference type="SUPFAM" id="SSF52172">
    <property type="entry name" value="CheY-like"/>
    <property type="match status" value="1"/>
</dbReference>
<evidence type="ECO:0000259" key="14">
    <source>
        <dbReference type="PROSITE" id="PS50110"/>
    </source>
</evidence>
<evidence type="ECO:0000256" key="5">
    <source>
        <dbReference type="ARBA" id="ARBA00023015"/>
    </source>
</evidence>
<dbReference type="PROSITE" id="PS51755">
    <property type="entry name" value="OMPR_PHOB"/>
    <property type="match status" value="1"/>
</dbReference>
<dbReference type="RefSeq" id="WP_177169675.1">
    <property type="nucleotide sequence ID" value="NZ_FOGV01000011.1"/>
</dbReference>
<keyword evidence="3 12" id="KW-0597">Phosphoprotein</keyword>
<proteinExistence type="predicted"/>
<keyword evidence="4" id="KW-0902">Two-component regulatory system</keyword>
<keyword evidence="7 13" id="KW-0238">DNA-binding</keyword>
<accession>A0A1H9TTF9</accession>
<comment type="caution">
    <text evidence="16">The sequence shown here is derived from an EMBL/GenBank/DDBJ whole genome shotgun (WGS) entry which is preliminary data.</text>
</comment>
<evidence type="ECO:0000259" key="15">
    <source>
        <dbReference type="PROSITE" id="PS51755"/>
    </source>
</evidence>
<dbReference type="InterPro" id="IPR039420">
    <property type="entry name" value="WalR-like"/>
</dbReference>
<dbReference type="PROSITE" id="PS50110">
    <property type="entry name" value="RESPONSE_REGULATORY"/>
    <property type="match status" value="1"/>
</dbReference>
<dbReference type="EMBL" id="FOGV01000011">
    <property type="protein sequence ID" value="SES00515.1"/>
    <property type="molecule type" value="Genomic_DNA"/>
</dbReference>
<dbReference type="CDD" id="cd00156">
    <property type="entry name" value="REC"/>
    <property type="match status" value="1"/>
</dbReference>
<feature type="DNA-binding region" description="OmpR/PhoB-type" evidence="13">
    <location>
        <begin position="130"/>
        <end position="229"/>
    </location>
</feature>
<dbReference type="Gene3D" id="1.10.10.10">
    <property type="entry name" value="Winged helix-like DNA-binding domain superfamily/Winged helix DNA-binding domain"/>
    <property type="match status" value="1"/>
</dbReference>
<dbReference type="GO" id="GO:0006355">
    <property type="term" value="P:regulation of DNA-templated transcription"/>
    <property type="evidence" value="ECO:0007669"/>
    <property type="project" value="InterPro"/>
</dbReference>
<dbReference type="InterPro" id="IPR011006">
    <property type="entry name" value="CheY-like_superfamily"/>
</dbReference>
<comment type="subcellular location">
    <subcellularLocation>
        <location evidence="1">Cytoplasm</location>
    </subcellularLocation>
</comment>
<keyword evidence="6" id="KW-0843">Virulence</keyword>
<dbReference type="Gene3D" id="3.40.50.2300">
    <property type="match status" value="1"/>
</dbReference>
<evidence type="ECO:0000256" key="11">
    <source>
        <dbReference type="ARBA" id="ARBA00039976"/>
    </source>
</evidence>
<dbReference type="GO" id="GO:0005829">
    <property type="term" value="C:cytosol"/>
    <property type="evidence" value="ECO:0007669"/>
    <property type="project" value="TreeGrafter"/>
</dbReference>
<dbReference type="SMART" id="SM00448">
    <property type="entry name" value="REC"/>
    <property type="match status" value="1"/>
</dbReference>
<dbReference type="Proteomes" id="UP000199318">
    <property type="component" value="Unassembled WGS sequence"/>
</dbReference>
<dbReference type="SUPFAM" id="SSF46894">
    <property type="entry name" value="C-terminal effector domain of the bipartite response regulators"/>
    <property type="match status" value="1"/>
</dbReference>
<evidence type="ECO:0000256" key="6">
    <source>
        <dbReference type="ARBA" id="ARBA00023026"/>
    </source>
</evidence>
<gene>
    <name evidence="16" type="ORF">SAMN05444126_11128</name>
</gene>
<reference evidence="17" key="1">
    <citation type="submission" date="2016-10" db="EMBL/GenBank/DDBJ databases">
        <authorList>
            <person name="de Groot N.N."/>
        </authorList>
    </citation>
    <scope>NUCLEOTIDE SEQUENCE [LARGE SCALE GENOMIC DNA]</scope>
    <source>
        <strain evidence="17">10nlg</strain>
    </source>
</reference>
<keyword evidence="17" id="KW-1185">Reference proteome</keyword>
<evidence type="ECO:0000256" key="8">
    <source>
        <dbReference type="ARBA" id="ARBA00023159"/>
    </source>
</evidence>
<dbReference type="GO" id="GO:0000976">
    <property type="term" value="F:transcription cis-regulatory region binding"/>
    <property type="evidence" value="ECO:0007669"/>
    <property type="project" value="TreeGrafter"/>
</dbReference>
<feature type="domain" description="OmpR/PhoB-type" evidence="15">
    <location>
        <begin position="130"/>
        <end position="229"/>
    </location>
</feature>
<dbReference type="GO" id="GO:0000156">
    <property type="term" value="F:phosphorelay response regulator activity"/>
    <property type="evidence" value="ECO:0007669"/>
    <property type="project" value="TreeGrafter"/>
</dbReference>
<dbReference type="GO" id="GO:0032993">
    <property type="term" value="C:protein-DNA complex"/>
    <property type="evidence" value="ECO:0007669"/>
    <property type="project" value="TreeGrafter"/>
</dbReference>
<evidence type="ECO:0000313" key="16">
    <source>
        <dbReference type="EMBL" id="SES00515.1"/>
    </source>
</evidence>
<keyword evidence="9" id="KW-0804">Transcription</keyword>
<comment type="function">
    <text evidence="10">Member of the two-component regulatory system HssS/HssR involved in intracellular heme homeostasis and tempering of staphylococcal virulence. Phosphorylated HssR binds to a direct repeat sequence within hrtAB promoter and activates the expression of hrtAB, an efflux pump, in response to extracellular heme, hemin, hemoglobin or blood.</text>
</comment>
<dbReference type="InterPro" id="IPR001789">
    <property type="entry name" value="Sig_transdc_resp-reg_receiver"/>
</dbReference>
<evidence type="ECO:0000256" key="9">
    <source>
        <dbReference type="ARBA" id="ARBA00023163"/>
    </source>
</evidence>
<dbReference type="CDD" id="cd00383">
    <property type="entry name" value="trans_reg_C"/>
    <property type="match status" value="1"/>
</dbReference>
<evidence type="ECO:0000256" key="7">
    <source>
        <dbReference type="ARBA" id="ARBA00023125"/>
    </source>
</evidence>
<dbReference type="STRING" id="1464123.SAMN05444126_11128"/>
<evidence type="ECO:0000256" key="2">
    <source>
        <dbReference type="ARBA" id="ARBA00022490"/>
    </source>
</evidence>
<dbReference type="InterPro" id="IPR016032">
    <property type="entry name" value="Sig_transdc_resp-reg_C-effctor"/>
</dbReference>
<keyword evidence="8" id="KW-0010">Activator</keyword>
<evidence type="ECO:0000256" key="4">
    <source>
        <dbReference type="ARBA" id="ARBA00023012"/>
    </source>
</evidence>
<feature type="modified residue" description="4-aspartylphosphate" evidence="12">
    <location>
        <position position="53"/>
    </location>
</feature>
<name>A0A1H9TTF9_9BACI</name>
<evidence type="ECO:0000256" key="3">
    <source>
        <dbReference type="ARBA" id="ARBA00022553"/>
    </source>
</evidence>
<evidence type="ECO:0000256" key="13">
    <source>
        <dbReference type="PROSITE-ProRule" id="PRU01091"/>
    </source>
</evidence>
<dbReference type="Pfam" id="PF00486">
    <property type="entry name" value="Trans_reg_C"/>
    <property type="match status" value="1"/>
</dbReference>
<dbReference type="InterPro" id="IPR001867">
    <property type="entry name" value="OmpR/PhoB-type_DNA-bd"/>
</dbReference>
<feature type="domain" description="Response regulatory" evidence="14">
    <location>
        <begin position="4"/>
        <end position="119"/>
    </location>
</feature>
<keyword evidence="2" id="KW-0963">Cytoplasm</keyword>
<evidence type="ECO:0000256" key="12">
    <source>
        <dbReference type="PROSITE-ProRule" id="PRU00169"/>
    </source>
</evidence>
<protein>
    <recommendedName>
        <fullName evidence="11">Heme response regulator HssR</fullName>
    </recommendedName>
</protein>
<keyword evidence="5" id="KW-0805">Transcription regulation</keyword>
<evidence type="ECO:0000256" key="1">
    <source>
        <dbReference type="ARBA" id="ARBA00004496"/>
    </source>
</evidence>
<dbReference type="PANTHER" id="PTHR48111:SF49">
    <property type="entry name" value="HEME RESPONSE REGULATOR HSSR"/>
    <property type="match status" value="1"/>
</dbReference>
<dbReference type="InterPro" id="IPR036388">
    <property type="entry name" value="WH-like_DNA-bd_sf"/>
</dbReference>
<dbReference type="PANTHER" id="PTHR48111">
    <property type="entry name" value="REGULATOR OF RPOS"/>
    <property type="match status" value="1"/>
</dbReference>
<dbReference type="SMART" id="SM00862">
    <property type="entry name" value="Trans_reg_C"/>
    <property type="match status" value="1"/>
</dbReference>